<reference evidence="2 3" key="1">
    <citation type="journal article" date="2024" name="J Genomics">
        <title>Draft genome sequencing and assembly of Favolaschia claudopus CIRM-BRFM 2984 isolated from oak limbs.</title>
        <authorList>
            <person name="Navarro D."/>
            <person name="Drula E."/>
            <person name="Chaduli D."/>
            <person name="Cazenave R."/>
            <person name="Ahrendt S."/>
            <person name="Wang J."/>
            <person name="Lipzen A."/>
            <person name="Daum C."/>
            <person name="Barry K."/>
            <person name="Grigoriev I.V."/>
            <person name="Favel A."/>
            <person name="Rosso M.N."/>
            <person name="Martin F."/>
        </authorList>
    </citation>
    <scope>NUCLEOTIDE SEQUENCE [LARGE SCALE GENOMIC DNA]</scope>
    <source>
        <strain evidence="2 3">CIRM-BRFM 2984</strain>
    </source>
</reference>
<dbReference type="Proteomes" id="UP001362999">
    <property type="component" value="Unassembled WGS sequence"/>
</dbReference>
<feature type="compositionally biased region" description="Polar residues" evidence="1">
    <location>
        <begin position="267"/>
        <end position="276"/>
    </location>
</feature>
<feature type="region of interest" description="Disordered" evidence="1">
    <location>
        <begin position="53"/>
        <end position="90"/>
    </location>
</feature>
<name>A0AAW0DS20_9AGAR</name>
<gene>
    <name evidence="2" type="ORF">R3P38DRAFT_2760810</name>
</gene>
<protein>
    <submittedName>
        <fullName evidence="2">Uncharacterized protein</fullName>
    </submittedName>
</protein>
<feature type="region of interest" description="Disordered" evidence="1">
    <location>
        <begin position="266"/>
        <end position="303"/>
    </location>
</feature>
<keyword evidence="3" id="KW-1185">Reference proteome</keyword>
<dbReference type="EMBL" id="JAWWNJ010000005">
    <property type="protein sequence ID" value="KAK7055637.1"/>
    <property type="molecule type" value="Genomic_DNA"/>
</dbReference>
<feature type="compositionally biased region" description="Basic and acidic residues" evidence="1">
    <location>
        <begin position="285"/>
        <end position="294"/>
    </location>
</feature>
<proteinExistence type="predicted"/>
<evidence type="ECO:0000313" key="2">
    <source>
        <dbReference type="EMBL" id="KAK7055637.1"/>
    </source>
</evidence>
<evidence type="ECO:0000313" key="3">
    <source>
        <dbReference type="Proteomes" id="UP001362999"/>
    </source>
</evidence>
<sequence length="401" mass="44554">MTIDPANANAKLHTEAVREANCFGEVYSRNQLVQGQGSLQERHEGSAQGLLNGAQDDAATTENREAKHRPQGAGSRVIPGENQDSTSSSGAKWRDYRLRYCADDEDRPRHRLGMVEPNLGGAMVIAGHHRREKESGHEKLSGRNGHDFGIKHTKATRTKRASRALTIDEVVMHLHQCMPKPPTSSIYHEQSIERKLEAMDSSTQAALNYGTLSTRSLRQRMGVEWGDAEPRREQCVAYIMRSGVSSFPPTCNSTMTARRDAACPTVLEQSPASSSRDGGRFPLDILRHDDDRRSGPRQTPPVEWHVHQEPTKDENNEGCIQYAVRSGNDQVDTPELVESGCTCTAWNMMQWMKTLAWEGAPLRWKMTLGMPTAEATKSVMANVLRTSVDDLAPEAAPRDDE</sequence>
<comment type="caution">
    <text evidence="2">The sequence shown here is derived from an EMBL/GenBank/DDBJ whole genome shotgun (WGS) entry which is preliminary data.</text>
</comment>
<dbReference type="AlphaFoldDB" id="A0AAW0DS20"/>
<accession>A0AAW0DS20</accession>
<evidence type="ECO:0000256" key="1">
    <source>
        <dbReference type="SAM" id="MobiDB-lite"/>
    </source>
</evidence>
<organism evidence="2 3">
    <name type="scientific">Favolaschia claudopus</name>
    <dbReference type="NCBI Taxonomy" id="2862362"/>
    <lineage>
        <taxon>Eukaryota</taxon>
        <taxon>Fungi</taxon>
        <taxon>Dikarya</taxon>
        <taxon>Basidiomycota</taxon>
        <taxon>Agaricomycotina</taxon>
        <taxon>Agaricomycetes</taxon>
        <taxon>Agaricomycetidae</taxon>
        <taxon>Agaricales</taxon>
        <taxon>Marasmiineae</taxon>
        <taxon>Mycenaceae</taxon>
        <taxon>Favolaschia</taxon>
    </lineage>
</organism>